<comment type="caution">
    <text evidence="1">The sequence shown here is derived from an EMBL/GenBank/DDBJ whole genome shotgun (WGS) entry which is preliminary data.</text>
</comment>
<evidence type="ECO:0000313" key="2">
    <source>
        <dbReference type="Proteomes" id="UP000499080"/>
    </source>
</evidence>
<keyword evidence="2" id="KW-1185">Reference proteome</keyword>
<proteinExistence type="predicted"/>
<dbReference type="EMBL" id="BGPR01015832">
    <property type="protein sequence ID" value="GBN70799.1"/>
    <property type="molecule type" value="Genomic_DNA"/>
</dbReference>
<dbReference type="AlphaFoldDB" id="A0A4Y2R6A1"/>
<accession>A0A4Y2R6A1</accession>
<organism evidence="1 2">
    <name type="scientific">Araneus ventricosus</name>
    <name type="common">Orbweaver spider</name>
    <name type="synonym">Epeira ventricosa</name>
    <dbReference type="NCBI Taxonomy" id="182803"/>
    <lineage>
        <taxon>Eukaryota</taxon>
        <taxon>Metazoa</taxon>
        <taxon>Ecdysozoa</taxon>
        <taxon>Arthropoda</taxon>
        <taxon>Chelicerata</taxon>
        <taxon>Arachnida</taxon>
        <taxon>Araneae</taxon>
        <taxon>Araneomorphae</taxon>
        <taxon>Entelegynae</taxon>
        <taxon>Araneoidea</taxon>
        <taxon>Araneidae</taxon>
        <taxon>Araneus</taxon>
    </lineage>
</organism>
<dbReference type="Proteomes" id="UP000499080">
    <property type="component" value="Unassembled WGS sequence"/>
</dbReference>
<protein>
    <submittedName>
        <fullName evidence="1">Uncharacterized protein</fullName>
    </submittedName>
</protein>
<evidence type="ECO:0000313" key="1">
    <source>
        <dbReference type="EMBL" id="GBN70799.1"/>
    </source>
</evidence>
<sequence length="91" mass="10582">MTVEHKWMEVIAQQLYVPNDIGGGWYKYQRSQKLPRENTPDHDLATMALYSSNLACRIHSFMSLTPYSQPPVDVKQSESRLITLCYLFPVF</sequence>
<name>A0A4Y2R6A1_ARAVE</name>
<gene>
    <name evidence="1" type="ORF">AVEN_172430_1</name>
</gene>
<reference evidence="1 2" key="1">
    <citation type="journal article" date="2019" name="Sci. Rep.">
        <title>Orb-weaving spider Araneus ventricosus genome elucidates the spidroin gene catalogue.</title>
        <authorList>
            <person name="Kono N."/>
            <person name="Nakamura H."/>
            <person name="Ohtoshi R."/>
            <person name="Moran D.A.P."/>
            <person name="Shinohara A."/>
            <person name="Yoshida Y."/>
            <person name="Fujiwara M."/>
            <person name="Mori M."/>
            <person name="Tomita M."/>
            <person name="Arakawa K."/>
        </authorList>
    </citation>
    <scope>NUCLEOTIDE SEQUENCE [LARGE SCALE GENOMIC DNA]</scope>
</reference>
<dbReference type="OrthoDB" id="8382964at2759"/>